<reference evidence="2" key="1">
    <citation type="submission" date="2016-10" db="EMBL/GenBank/DDBJ databases">
        <authorList>
            <person name="Varghese N."/>
            <person name="Submissions S."/>
        </authorList>
    </citation>
    <scope>NUCLEOTIDE SEQUENCE [LARGE SCALE GENOMIC DNA]</scope>
    <source>
        <strain evidence="2">DSM 217</strain>
    </source>
</reference>
<evidence type="ECO:0000313" key="1">
    <source>
        <dbReference type="EMBL" id="SDX02702.1"/>
    </source>
</evidence>
<dbReference type="RefSeq" id="WP_093033140.1">
    <property type="nucleotide sequence ID" value="NZ_FNNZ01000012.1"/>
</dbReference>
<proteinExistence type="predicted"/>
<keyword evidence="2" id="KW-1185">Reference proteome</keyword>
<protein>
    <submittedName>
        <fullName evidence="1">Uncharacterized protein</fullName>
    </submittedName>
</protein>
<dbReference type="STRING" id="1058.SAMN05421783_112138"/>
<dbReference type="EMBL" id="FNNZ01000012">
    <property type="protein sequence ID" value="SDX02702.1"/>
    <property type="molecule type" value="Genomic_DNA"/>
</dbReference>
<evidence type="ECO:0000313" key="2">
    <source>
        <dbReference type="Proteomes" id="UP000198816"/>
    </source>
</evidence>
<dbReference type="Proteomes" id="UP000198816">
    <property type="component" value="Unassembled WGS sequence"/>
</dbReference>
<dbReference type="OrthoDB" id="9794322at2"/>
<name>A0A1H2YBU0_THIRO</name>
<dbReference type="AlphaFoldDB" id="A0A1H2YBU0"/>
<gene>
    <name evidence="1" type="ORF">SAMN05421783_112138</name>
</gene>
<accession>A0A1H2YBU0</accession>
<sequence>MDEYLDLSRRFGLLTKLAVAELVASAFPGKRLTWDKVLEGRFSVIVGRANFGKTMELKAKSKALRAQGQLVVYVALHKVLGEDGFEDALDAEDRSALYAWRHSGGELTALVDSLDEASLGTVDGIRKALRRLSNAFDWPNSDVRWVLSSRPAVLTEEVLA</sequence>
<organism evidence="1 2">
    <name type="scientific">Thiocapsa roseopersicina</name>
    <dbReference type="NCBI Taxonomy" id="1058"/>
    <lineage>
        <taxon>Bacteria</taxon>
        <taxon>Pseudomonadati</taxon>
        <taxon>Pseudomonadota</taxon>
        <taxon>Gammaproteobacteria</taxon>
        <taxon>Chromatiales</taxon>
        <taxon>Chromatiaceae</taxon>
        <taxon>Thiocapsa</taxon>
    </lineage>
</organism>